<evidence type="ECO:0000256" key="2">
    <source>
        <dbReference type="ARBA" id="ARBA00022703"/>
    </source>
</evidence>
<keyword evidence="2" id="KW-0053">Apoptosis</keyword>
<dbReference type="KEGG" id="csem:103382595"/>
<dbReference type="OMA" id="QIALTCE"/>
<dbReference type="GeneTree" id="ENSGT00910000145367"/>
<reference evidence="4" key="3">
    <citation type="submission" date="2025-09" db="UniProtKB">
        <authorList>
            <consortium name="Ensembl"/>
        </authorList>
    </citation>
    <scope>IDENTIFICATION</scope>
</reference>
<keyword evidence="5" id="KW-1185">Reference proteome</keyword>
<evidence type="ECO:0000256" key="1">
    <source>
        <dbReference type="ARBA" id="ARBA00022553"/>
    </source>
</evidence>
<reference evidence="4" key="2">
    <citation type="submission" date="2025-08" db="UniProtKB">
        <authorList>
            <consortium name="Ensembl"/>
        </authorList>
    </citation>
    <scope>IDENTIFICATION</scope>
</reference>
<dbReference type="InterPro" id="IPR036834">
    <property type="entry name" value="Bcl-2-like_sf"/>
</dbReference>
<dbReference type="GeneID" id="103382595"/>
<evidence type="ECO:0000313" key="5">
    <source>
        <dbReference type="Proteomes" id="UP000265120"/>
    </source>
</evidence>
<evidence type="ECO:0000313" key="4">
    <source>
        <dbReference type="Ensembl" id="ENSCSEP00000009255.1"/>
    </source>
</evidence>
<dbReference type="AlphaFoldDB" id="A0A3P8VA02"/>
<name>A0A3P8VA02_CYNSE</name>
<sequence length="288" mass="32013">MANGHVEIYDPLSNKDGQKSSVDGSDDDDGADGMEGTLEFKLLMVYTKRRRDEHDGGQTPEPKGPPVENLSNFDNNVTDKKKGKKKKKKKGFKKFFKFSCIKPKTSDDDVGQEACAPEPESDNRMLIPHIDEKEELEDAAGELAKIADEVPFVPSELQTDCPDDVEKLIALVLREAGDGLNERELKNMSLFKEIIWNYSFYKKVMNGLLSAMGLSSADPDSPGPHASPKTQIAVTCEATSRLSSLDTLPMNRLLGFGARFLKEYYSSWVQEQGGYEVAFESEAEDEVE</sequence>
<dbReference type="PANTHER" id="PTHR14965">
    <property type="entry name" value="SI:CH73-248E21.1"/>
    <property type="match status" value="1"/>
</dbReference>
<proteinExistence type="predicted"/>
<dbReference type="GO" id="GO:2001236">
    <property type="term" value="P:regulation of extrinsic apoptotic signaling pathway"/>
    <property type="evidence" value="ECO:0007669"/>
    <property type="project" value="TreeGrafter"/>
</dbReference>
<protein>
    <submittedName>
        <fullName evidence="4">BCL2 like 14</fullName>
    </submittedName>
</protein>
<evidence type="ECO:0000256" key="3">
    <source>
        <dbReference type="SAM" id="MobiDB-lite"/>
    </source>
</evidence>
<feature type="region of interest" description="Disordered" evidence="3">
    <location>
        <begin position="49"/>
        <end position="88"/>
    </location>
</feature>
<organism evidence="4 5">
    <name type="scientific">Cynoglossus semilaevis</name>
    <name type="common">Tongue sole</name>
    <dbReference type="NCBI Taxonomy" id="244447"/>
    <lineage>
        <taxon>Eukaryota</taxon>
        <taxon>Metazoa</taxon>
        <taxon>Chordata</taxon>
        <taxon>Craniata</taxon>
        <taxon>Vertebrata</taxon>
        <taxon>Euteleostomi</taxon>
        <taxon>Actinopterygii</taxon>
        <taxon>Neopterygii</taxon>
        <taxon>Teleostei</taxon>
        <taxon>Neoteleostei</taxon>
        <taxon>Acanthomorphata</taxon>
        <taxon>Carangaria</taxon>
        <taxon>Pleuronectiformes</taxon>
        <taxon>Pleuronectoidei</taxon>
        <taxon>Cynoglossidae</taxon>
        <taxon>Cynoglossinae</taxon>
        <taxon>Cynoglossus</taxon>
    </lineage>
</organism>
<dbReference type="PANTHER" id="PTHR14965:SF1">
    <property type="entry name" value="APOPTOSIS FACILITATOR BCL-2-LIKE PROTEIN 14"/>
    <property type="match status" value="1"/>
</dbReference>
<dbReference type="OrthoDB" id="9948726at2759"/>
<dbReference type="RefSeq" id="XP_008313661.1">
    <property type="nucleotide sequence ID" value="XM_008315439.2"/>
</dbReference>
<feature type="region of interest" description="Disordered" evidence="3">
    <location>
        <begin position="1"/>
        <end position="34"/>
    </location>
</feature>
<dbReference type="SUPFAM" id="SSF56854">
    <property type="entry name" value="Bcl-2 inhibitors of programmed cell death"/>
    <property type="match status" value="1"/>
</dbReference>
<keyword evidence="1" id="KW-0597">Phosphoprotein</keyword>
<dbReference type="RefSeq" id="XP_008313660.1">
    <property type="nucleotide sequence ID" value="XM_008315438.3"/>
</dbReference>
<dbReference type="Ensembl" id="ENSCSET00000009364.1">
    <property type="protein sequence ID" value="ENSCSEP00000009255.1"/>
    <property type="gene ID" value="ENSCSEG00000005945.1"/>
</dbReference>
<reference evidence="4 5" key="1">
    <citation type="journal article" date="2014" name="Nat. Genet.">
        <title>Whole-genome sequence of a flatfish provides insights into ZW sex chromosome evolution and adaptation to a benthic lifestyle.</title>
        <authorList>
            <person name="Chen S."/>
            <person name="Zhang G."/>
            <person name="Shao C."/>
            <person name="Huang Q."/>
            <person name="Liu G."/>
            <person name="Zhang P."/>
            <person name="Song W."/>
            <person name="An N."/>
            <person name="Chalopin D."/>
            <person name="Volff J.N."/>
            <person name="Hong Y."/>
            <person name="Li Q."/>
            <person name="Sha Z."/>
            <person name="Zhou H."/>
            <person name="Xie M."/>
            <person name="Yu Q."/>
            <person name="Liu Y."/>
            <person name="Xiang H."/>
            <person name="Wang N."/>
            <person name="Wu K."/>
            <person name="Yang C."/>
            <person name="Zhou Q."/>
            <person name="Liao X."/>
            <person name="Yang L."/>
            <person name="Hu Q."/>
            <person name="Zhang J."/>
            <person name="Meng L."/>
            <person name="Jin L."/>
            <person name="Tian Y."/>
            <person name="Lian J."/>
            <person name="Yang J."/>
            <person name="Miao G."/>
            <person name="Liu S."/>
            <person name="Liang Z."/>
            <person name="Yan F."/>
            <person name="Li Y."/>
            <person name="Sun B."/>
            <person name="Zhang H."/>
            <person name="Zhang J."/>
            <person name="Zhu Y."/>
            <person name="Du M."/>
            <person name="Zhao Y."/>
            <person name="Schartl M."/>
            <person name="Tang Q."/>
            <person name="Wang J."/>
        </authorList>
    </citation>
    <scope>NUCLEOTIDE SEQUENCE</scope>
</reference>
<dbReference type="GO" id="GO:0006915">
    <property type="term" value="P:apoptotic process"/>
    <property type="evidence" value="ECO:0007669"/>
    <property type="project" value="UniProtKB-KW"/>
</dbReference>
<dbReference type="InParanoid" id="A0A3P8VA02"/>
<accession>A0A3P8VA02</accession>
<dbReference type="Proteomes" id="UP000265120">
    <property type="component" value="Chromosome 8"/>
</dbReference>
<dbReference type="STRING" id="244447.ENSCSEP00000009255"/>